<dbReference type="InterPro" id="IPR019734">
    <property type="entry name" value="TPR_rpt"/>
</dbReference>
<dbReference type="Gene3D" id="1.10.260.40">
    <property type="entry name" value="lambda repressor-like DNA-binding domains"/>
    <property type="match status" value="1"/>
</dbReference>
<keyword evidence="4" id="KW-1185">Reference proteome</keyword>
<dbReference type="GO" id="GO:0005829">
    <property type="term" value="C:cytosol"/>
    <property type="evidence" value="ECO:0007669"/>
    <property type="project" value="TreeGrafter"/>
</dbReference>
<name>A0A1Y0IPW5_9BACL</name>
<dbReference type="PANTHER" id="PTHR46797:SF1">
    <property type="entry name" value="METHYLPHOSPHONATE SYNTHASE"/>
    <property type="match status" value="1"/>
</dbReference>
<dbReference type="InterPro" id="IPR050807">
    <property type="entry name" value="TransReg_Diox_bact_type"/>
</dbReference>
<dbReference type="EMBL" id="CP021434">
    <property type="protein sequence ID" value="ARU61866.1"/>
    <property type="molecule type" value="Genomic_DNA"/>
</dbReference>
<dbReference type="SMART" id="SM00028">
    <property type="entry name" value="TPR"/>
    <property type="match status" value="4"/>
</dbReference>
<reference evidence="4" key="1">
    <citation type="submission" date="2017-05" db="EMBL/GenBank/DDBJ databases">
        <authorList>
            <person name="Sung H."/>
        </authorList>
    </citation>
    <scope>NUCLEOTIDE SEQUENCE [LARGE SCALE GENOMIC DNA]</scope>
    <source>
        <strain evidence="4">AR23208</strain>
    </source>
</reference>
<dbReference type="SMART" id="SM00530">
    <property type="entry name" value="HTH_XRE"/>
    <property type="match status" value="1"/>
</dbReference>
<dbReference type="AlphaFoldDB" id="A0A1Y0IPW5"/>
<feature type="domain" description="HTH cro/C1-type" evidence="2">
    <location>
        <begin position="25"/>
        <end position="79"/>
    </location>
</feature>
<evidence type="ECO:0000256" key="1">
    <source>
        <dbReference type="ARBA" id="ARBA00023125"/>
    </source>
</evidence>
<accession>A0A1Y0IPW5</accession>
<dbReference type="Pfam" id="PF01381">
    <property type="entry name" value="HTH_3"/>
    <property type="match status" value="1"/>
</dbReference>
<evidence type="ECO:0000313" key="4">
    <source>
        <dbReference type="Proteomes" id="UP000195437"/>
    </source>
</evidence>
<dbReference type="InterPro" id="IPR010982">
    <property type="entry name" value="Lambda_DNA-bd_dom_sf"/>
</dbReference>
<dbReference type="GO" id="GO:0003700">
    <property type="term" value="F:DNA-binding transcription factor activity"/>
    <property type="evidence" value="ECO:0007669"/>
    <property type="project" value="TreeGrafter"/>
</dbReference>
<gene>
    <name evidence="3" type="ORF">CBW65_13120</name>
</gene>
<protein>
    <recommendedName>
        <fullName evidence="2">HTH cro/C1-type domain-containing protein</fullName>
    </recommendedName>
</protein>
<dbReference type="PANTHER" id="PTHR46797">
    <property type="entry name" value="HTH-TYPE TRANSCRIPTIONAL REGULATOR"/>
    <property type="match status" value="1"/>
</dbReference>
<dbReference type="CDD" id="cd00093">
    <property type="entry name" value="HTH_XRE"/>
    <property type="match status" value="1"/>
</dbReference>
<dbReference type="InterPro" id="IPR011990">
    <property type="entry name" value="TPR-like_helical_dom_sf"/>
</dbReference>
<dbReference type="KEGG" id="tum:CBW65_13120"/>
<sequence length="450" mass="51722">MYRDFSQKERNYVGVQEIESVGQRIRRLRIERGLSQVDLAEQVGVSDRWISQIEKGKATASPELLNKVATIFKVPVMEILQQEDQYFELVSRLKLVEVLLESKSPTQAEAIIAVLGTLENLSRADQTLLQTLDGECKYQLGRYDESLAILQPLADKLESDNYRDVHILAKIRNIMGSSYFQKQHFTNAHYNYRKAYDLINQFVHFDALAAKISYNVAVTLLKQESFQESIYYFERSYCYFKENNKADELVHTTISQGIAYQHLQEFEKAIEYFNYAKALLQIKNQNRLLAIVEHTIASEITAKEDPELALEQLMKCIPILACEKDYSRMVLIYSKAAEINLRLQRWDEGSVCLNQAGELVNNYALHQEAVTGVFHRIRAEFYYKSQSFDQSLSDAFIASEIFATIGLLKEQAMALQLAVDSYHQLGHLEKALQLSKECNALLLDYSKKGI</sequence>
<evidence type="ECO:0000259" key="2">
    <source>
        <dbReference type="PROSITE" id="PS50943"/>
    </source>
</evidence>
<dbReference type="InterPro" id="IPR001387">
    <property type="entry name" value="Cro/C1-type_HTH"/>
</dbReference>
<proteinExistence type="predicted"/>
<evidence type="ECO:0000313" key="3">
    <source>
        <dbReference type="EMBL" id="ARU61866.1"/>
    </source>
</evidence>
<dbReference type="GO" id="GO:0003677">
    <property type="term" value="F:DNA binding"/>
    <property type="evidence" value="ECO:0007669"/>
    <property type="project" value="UniProtKB-KW"/>
</dbReference>
<dbReference type="PROSITE" id="PS50943">
    <property type="entry name" value="HTH_CROC1"/>
    <property type="match status" value="1"/>
</dbReference>
<dbReference type="Proteomes" id="UP000195437">
    <property type="component" value="Chromosome"/>
</dbReference>
<dbReference type="Gene3D" id="1.25.40.10">
    <property type="entry name" value="Tetratricopeptide repeat domain"/>
    <property type="match status" value="2"/>
</dbReference>
<dbReference type="SUPFAM" id="SSF48452">
    <property type="entry name" value="TPR-like"/>
    <property type="match status" value="2"/>
</dbReference>
<dbReference type="SUPFAM" id="SSF47413">
    <property type="entry name" value="lambda repressor-like DNA-binding domains"/>
    <property type="match status" value="1"/>
</dbReference>
<organism evidence="3 4">
    <name type="scientific">Tumebacillus avium</name>
    <dbReference type="NCBI Taxonomy" id="1903704"/>
    <lineage>
        <taxon>Bacteria</taxon>
        <taxon>Bacillati</taxon>
        <taxon>Bacillota</taxon>
        <taxon>Bacilli</taxon>
        <taxon>Bacillales</taxon>
        <taxon>Alicyclobacillaceae</taxon>
        <taxon>Tumebacillus</taxon>
    </lineage>
</organism>
<keyword evidence="1" id="KW-0238">DNA-binding</keyword>